<accession>A0A563VUP0</accession>
<dbReference type="EMBL" id="CAACVJ010000235">
    <property type="protein sequence ID" value="VEP15118.1"/>
    <property type="molecule type" value="Genomic_DNA"/>
</dbReference>
<reference evidence="2 3" key="1">
    <citation type="submission" date="2019-01" db="EMBL/GenBank/DDBJ databases">
        <authorList>
            <person name="Brito A."/>
        </authorList>
    </citation>
    <scope>NUCLEOTIDE SEQUENCE [LARGE SCALE GENOMIC DNA]</scope>
    <source>
        <strain evidence="2">1</strain>
    </source>
</reference>
<protein>
    <submittedName>
        <fullName evidence="2">Uncharacterized protein</fullName>
    </submittedName>
</protein>
<evidence type="ECO:0000256" key="1">
    <source>
        <dbReference type="SAM" id="Phobius"/>
    </source>
</evidence>
<organism evidence="2 3">
    <name type="scientific">Hyella patelloides LEGE 07179</name>
    <dbReference type="NCBI Taxonomy" id="945734"/>
    <lineage>
        <taxon>Bacteria</taxon>
        <taxon>Bacillati</taxon>
        <taxon>Cyanobacteriota</taxon>
        <taxon>Cyanophyceae</taxon>
        <taxon>Pleurocapsales</taxon>
        <taxon>Hyellaceae</taxon>
        <taxon>Hyella</taxon>
    </lineage>
</organism>
<evidence type="ECO:0000313" key="2">
    <source>
        <dbReference type="EMBL" id="VEP15118.1"/>
    </source>
</evidence>
<feature type="transmembrane region" description="Helical" evidence="1">
    <location>
        <begin position="6"/>
        <end position="25"/>
    </location>
</feature>
<gene>
    <name evidence="2" type="ORF">H1P_310019</name>
</gene>
<dbReference type="AlphaFoldDB" id="A0A563VUP0"/>
<keyword evidence="1" id="KW-0472">Membrane</keyword>
<sequence length="47" mass="5103">MEYGSITLLIPLSAAVYLMTIYAVLKIAENLQKKRATSSSDIGNISN</sequence>
<dbReference type="Proteomes" id="UP000320055">
    <property type="component" value="Unassembled WGS sequence"/>
</dbReference>
<keyword evidence="3" id="KW-1185">Reference proteome</keyword>
<name>A0A563VUP0_9CYAN</name>
<evidence type="ECO:0000313" key="3">
    <source>
        <dbReference type="Proteomes" id="UP000320055"/>
    </source>
</evidence>
<proteinExistence type="predicted"/>
<keyword evidence="1" id="KW-0812">Transmembrane</keyword>
<keyword evidence="1" id="KW-1133">Transmembrane helix</keyword>